<dbReference type="Proteomes" id="UP001597391">
    <property type="component" value="Unassembled WGS sequence"/>
</dbReference>
<evidence type="ECO:0000256" key="8">
    <source>
        <dbReference type="ARBA" id="ARBA00022837"/>
    </source>
</evidence>
<dbReference type="InterPro" id="IPR006046">
    <property type="entry name" value="Alpha_amylase"/>
</dbReference>
<keyword evidence="8" id="KW-0106">Calcium</keyword>
<dbReference type="InterPro" id="IPR013780">
    <property type="entry name" value="Glyco_hydro_b"/>
</dbReference>
<proteinExistence type="inferred from homology"/>
<evidence type="ECO:0000256" key="6">
    <source>
        <dbReference type="ARBA" id="ARBA00022723"/>
    </source>
</evidence>
<dbReference type="SMART" id="SM00632">
    <property type="entry name" value="Aamy_C"/>
    <property type="match status" value="1"/>
</dbReference>
<comment type="catalytic activity">
    <reaction evidence="1 12">
        <text>Endohydrolysis of (1-&gt;4)-alpha-D-glucosidic linkages in polysaccharides containing three or more (1-&gt;4)-alpha-linked D-glucose units.</text>
        <dbReference type="EC" id="3.2.1.1"/>
    </reaction>
</comment>
<keyword evidence="16" id="KW-1185">Reference proteome</keyword>
<dbReference type="EC" id="3.2.1.1" evidence="4 12"/>
<comment type="cofactor">
    <cofactor evidence="2">
        <name>Ca(2+)</name>
        <dbReference type="ChEBI" id="CHEBI:29108"/>
    </cofactor>
</comment>
<keyword evidence="9 12" id="KW-0119">Carbohydrate metabolism</keyword>
<accession>A0ABW5XAU5</accession>
<evidence type="ECO:0000256" key="5">
    <source>
        <dbReference type="ARBA" id="ARBA00017303"/>
    </source>
</evidence>
<evidence type="ECO:0000256" key="1">
    <source>
        <dbReference type="ARBA" id="ARBA00000548"/>
    </source>
</evidence>
<keyword evidence="7 12" id="KW-0378">Hydrolase</keyword>
<keyword evidence="10 12" id="KW-0326">Glycosidase</keyword>
<evidence type="ECO:0000313" key="15">
    <source>
        <dbReference type="EMBL" id="MFD2839182.1"/>
    </source>
</evidence>
<dbReference type="SUPFAM" id="SSF51445">
    <property type="entry name" value="(Trans)glycosidases"/>
    <property type="match status" value="1"/>
</dbReference>
<dbReference type="Gene3D" id="3.20.20.80">
    <property type="entry name" value="Glycosidases"/>
    <property type="match status" value="1"/>
</dbReference>
<evidence type="ECO:0000256" key="12">
    <source>
        <dbReference type="RuleBase" id="RU361134"/>
    </source>
</evidence>
<keyword evidence="6" id="KW-0479">Metal-binding</keyword>
<sequence>MSYLVESRLGNEEQFTNMVQTCKDAGVDIIADAVINHMTGQETPGEGTAGSTYEHYEYPGIYTREDFHDCGSLNNDITVYTDRFEVQNCELVNLADLKTESEKVRNTLADYLNHLTELGVAGFRIDAAKHMPAKDIAAVIEKLNGEPTIIQEVIRGAGEPIQPEDYLDNGGVFEFSWGKDMKTLQKGSTFKSFFKAGTRSTYAPSESAYTFVENHDTERNNSTLTYKDPQYEVFTALMLASPYGTPVLYSGYAFTDHDTGAVMDPLEGTIFPAQCTERTGVDQQYTNGDYTCQQDWPTIRNMVAWRAYAGAAPVVEEWSENDGLAFAREGKSFIAVNRGIDPISGTWQTTLPAGEYCDGGAGTAWNDVCENPTHTVAEDGTVSGEIPSYGVLALTVGQQH</sequence>
<feature type="domain" description="Alpha-amylase C-terminal" evidence="13">
    <location>
        <begin position="316"/>
        <end position="399"/>
    </location>
</feature>
<comment type="caution">
    <text evidence="15">The sequence shown here is derived from an EMBL/GenBank/DDBJ whole genome shotgun (WGS) entry which is preliminary data.</text>
</comment>
<dbReference type="SUPFAM" id="SSF51011">
    <property type="entry name" value="Glycosyl hydrolase domain"/>
    <property type="match status" value="1"/>
</dbReference>
<evidence type="ECO:0000256" key="4">
    <source>
        <dbReference type="ARBA" id="ARBA00012595"/>
    </source>
</evidence>
<organism evidence="15 16">
    <name type="scientific">Populibacterium corticicola</name>
    <dbReference type="NCBI Taxonomy" id="1812826"/>
    <lineage>
        <taxon>Bacteria</taxon>
        <taxon>Bacillati</taxon>
        <taxon>Actinomycetota</taxon>
        <taxon>Actinomycetes</taxon>
        <taxon>Micrococcales</taxon>
        <taxon>Jonesiaceae</taxon>
        <taxon>Populibacterium</taxon>
    </lineage>
</organism>
<dbReference type="Gene3D" id="2.60.40.1180">
    <property type="entry name" value="Golgi alpha-mannosidase II"/>
    <property type="match status" value="1"/>
</dbReference>
<dbReference type="GO" id="GO:0016787">
    <property type="term" value="F:hydrolase activity"/>
    <property type="evidence" value="ECO:0007669"/>
    <property type="project" value="UniProtKB-KW"/>
</dbReference>
<feature type="domain" description="Glycosyl hydrolase family 13 catalytic" evidence="14">
    <location>
        <begin position="2"/>
        <end position="306"/>
    </location>
</feature>
<comment type="similarity">
    <text evidence="3 11">Belongs to the glycosyl hydrolase 13 family.</text>
</comment>
<evidence type="ECO:0000259" key="14">
    <source>
        <dbReference type="SMART" id="SM00642"/>
    </source>
</evidence>
<protein>
    <recommendedName>
        <fullName evidence="5 12">Alpha-amylase</fullName>
        <ecNumber evidence="4 12">3.2.1.1</ecNumber>
    </recommendedName>
</protein>
<evidence type="ECO:0000259" key="13">
    <source>
        <dbReference type="SMART" id="SM00632"/>
    </source>
</evidence>
<dbReference type="InterPro" id="IPR031319">
    <property type="entry name" value="A-amylase_C"/>
</dbReference>
<name>A0ABW5XAU5_9MICO</name>
<reference evidence="16" key="1">
    <citation type="journal article" date="2019" name="Int. J. Syst. Evol. Microbiol.">
        <title>The Global Catalogue of Microorganisms (GCM) 10K type strain sequencing project: providing services to taxonomists for standard genome sequencing and annotation.</title>
        <authorList>
            <consortium name="The Broad Institute Genomics Platform"/>
            <consortium name="The Broad Institute Genome Sequencing Center for Infectious Disease"/>
            <person name="Wu L."/>
            <person name="Ma J."/>
        </authorList>
    </citation>
    <scope>NUCLEOTIDE SEQUENCE [LARGE SCALE GENOMIC DNA]</scope>
    <source>
        <strain evidence="16">KCTC 33576</strain>
    </source>
</reference>
<dbReference type="Pfam" id="PF00128">
    <property type="entry name" value="Alpha-amylase"/>
    <property type="match status" value="1"/>
</dbReference>
<evidence type="ECO:0000256" key="11">
    <source>
        <dbReference type="RuleBase" id="RU003615"/>
    </source>
</evidence>
<dbReference type="EMBL" id="JBHUOP010000001">
    <property type="protein sequence ID" value="MFD2839182.1"/>
    <property type="molecule type" value="Genomic_DNA"/>
</dbReference>
<evidence type="ECO:0000256" key="3">
    <source>
        <dbReference type="ARBA" id="ARBA00008061"/>
    </source>
</evidence>
<evidence type="ECO:0000256" key="10">
    <source>
        <dbReference type="ARBA" id="ARBA00023295"/>
    </source>
</evidence>
<evidence type="ECO:0000313" key="16">
    <source>
        <dbReference type="Proteomes" id="UP001597391"/>
    </source>
</evidence>
<dbReference type="PANTHER" id="PTHR43447">
    <property type="entry name" value="ALPHA-AMYLASE"/>
    <property type="match status" value="1"/>
</dbReference>
<dbReference type="SMART" id="SM00642">
    <property type="entry name" value="Aamy"/>
    <property type="match status" value="1"/>
</dbReference>
<evidence type="ECO:0000256" key="7">
    <source>
        <dbReference type="ARBA" id="ARBA00022801"/>
    </source>
</evidence>
<evidence type="ECO:0000256" key="2">
    <source>
        <dbReference type="ARBA" id="ARBA00001913"/>
    </source>
</evidence>
<dbReference type="RefSeq" id="WP_377464616.1">
    <property type="nucleotide sequence ID" value="NZ_JBHUOP010000001.1"/>
</dbReference>
<dbReference type="InterPro" id="IPR006047">
    <property type="entry name" value="GH13_cat_dom"/>
</dbReference>
<evidence type="ECO:0000256" key="9">
    <source>
        <dbReference type="ARBA" id="ARBA00023277"/>
    </source>
</evidence>
<dbReference type="InterPro" id="IPR017853">
    <property type="entry name" value="GH"/>
</dbReference>
<dbReference type="PRINTS" id="PR00110">
    <property type="entry name" value="ALPHAAMYLASE"/>
</dbReference>
<gene>
    <name evidence="15" type="ORF">ACFSYH_01145</name>
</gene>